<evidence type="ECO:0000313" key="2">
    <source>
        <dbReference type="EMBL" id="SDR12134.1"/>
    </source>
</evidence>
<dbReference type="Gene3D" id="1.10.10.60">
    <property type="entry name" value="Homeodomain-like"/>
    <property type="match status" value="1"/>
</dbReference>
<gene>
    <name evidence="2" type="ORF">SAMN05216278_3648</name>
</gene>
<protein>
    <submittedName>
        <fullName evidence="2">Transposase</fullName>
    </submittedName>
</protein>
<name>A0A1H1GFZ6_9EURY</name>
<dbReference type="EMBL" id="FNKQ01000006">
    <property type="protein sequence ID" value="SDR12134.1"/>
    <property type="molecule type" value="Genomic_DNA"/>
</dbReference>
<proteinExistence type="predicted"/>
<dbReference type="AlphaFoldDB" id="A0A1H1GFZ6"/>
<organism evidence="2 3">
    <name type="scientific">Halopelagius longus</name>
    <dbReference type="NCBI Taxonomy" id="1236180"/>
    <lineage>
        <taxon>Archaea</taxon>
        <taxon>Methanobacteriati</taxon>
        <taxon>Methanobacteriota</taxon>
        <taxon>Stenosarchaea group</taxon>
        <taxon>Halobacteria</taxon>
        <taxon>Halobacteriales</taxon>
        <taxon>Haloferacaceae</taxon>
    </lineage>
</organism>
<dbReference type="Proteomes" id="UP000199289">
    <property type="component" value="Unassembled WGS sequence"/>
</dbReference>
<accession>A0A1H1GFZ6</accession>
<dbReference type="SUPFAM" id="SSF46689">
    <property type="entry name" value="Homeodomain-like"/>
    <property type="match status" value="1"/>
</dbReference>
<evidence type="ECO:0000313" key="3">
    <source>
        <dbReference type="Proteomes" id="UP000199289"/>
    </source>
</evidence>
<dbReference type="InterPro" id="IPR009057">
    <property type="entry name" value="Homeodomain-like_sf"/>
</dbReference>
<reference evidence="3" key="1">
    <citation type="submission" date="2016-10" db="EMBL/GenBank/DDBJ databases">
        <authorList>
            <person name="Varghese N."/>
            <person name="Submissions S."/>
        </authorList>
    </citation>
    <scope>NUCLEOTIDE SEQUENCE [LARGE SCALE GENOMIC DNA]</scope>
    <source>
        <strain evidence="3">CGMCC 1.12397</strain>
    </source>
</reference>
<dbReference type="Pfam" id="PF13565">
    <property type="entry name" value="HTH_32"/>
    <property type="match status" value="1"/>
</dbReference>
<evidence type="ECO:0000256" key="1">
    <source>
        <dbReference type="SAM" id="MobiDB-lite"/>
    </source>
</evidence>
<sequence length="142" mass="16481">MAFMGKLDGVDPDDLRQSLSDADSAKAAKRLVVALDYLDDVPVSTLSKRYGIPRSTLYYWLDRFEEESIDEAVTDEDRPGRPRKLDDDDRRRLRDHLREEPNAHGIDAAEWTPELVQEHIERTFDVSYSLGHVRRLLRELDV</sequence>
<feature type="region of interest" description="Disordered" evidence="1">
    <location>
        <begin position="72"/>
        <end position="104"/>
    </location>
</feature>
<feature type="compositionally biased region" description="Basic and acidic residues" evidence="1">
    <location>
        <begin position="75"/>
        <end position="102"/>
    </location>
</feature>